<reference evidence="8" key="1">
    <citation type="journal article" date="2021" name="PeerJ">
        <title>Extensive microbial diversity within the chicken gut microbiome revealed by metagenomics and culture.</title>
        <authorList>
            <person name="Gilroy R."/>
            <person name="Ravi A."/>
            <person name="Getino M."/>
            <person name="Pursley I."/>
            <person name="Horton D.L."/>
            <person name="Alikhan N.F."/>
            <person name="Baker D."/>
            <person name="Gharbi K."/>
            <person name="Hall N."/>
            <person name="Watson M."/>
            <person name="Adriaenssens E.M."/>
            <person name="Foster-Nyarko E."/>
            <person name="Jarju S."/>
            <person name="Secka A."/>
            <person name="Antonio M."/>
            <person name="Oren A."/>
            <person name="Chaudhuri R.R."/>
            <person name="La Ragione R."/>
            <person name="Hildebrand F."/>
            <person name="Pallen M.J."/>
        </authorList>
    </citation>
    <scope>NUCLEOTIDE SEQUENCE</scope>
    <source>
        <strain evidence="8">ChiBcec8-13705</strain>
    </source>
</reference>
<evidence type="ECO:0000259" key="6">
    <source>
        <dbReference type="Pfam" id="PF01321"/>
    </source>
</evidence>
<dbReference type="Pfam" id="PF16188">
    <property type="entry name" value="Peptidase_M24_C"/>
    <property type="match status" value="1"/>
</dbReference>
<sequence>MPMTVNEKIAALRAAAKAAGADGVLLMTSDPHSSEYLPDYYNALPWFTGFTGENATLVVTPSASALWVDGRFYVQGDRQLAGTEIACMHSGAAGVPTVEEYLTAHFAAGQTLLLDGSCVPAKTVRAYRKALEKAGANLRSEDVVSPLWASERPALPNTPCTLLTKAQCGMTPAEKIAQIREDLAEAGATALAVTGLDSVAWLLNLRARDLPCTPLAVAFAFLSKEDCTLFLAEGRLSEADAAALAENGVAIRPYDDFLPCLRGYEKEETVLIEEAATNYGLVAAIEENPHLTALSGADPITARKGVKNETELANIRECHIRDGVALVRFEMDLERALAEGRTLYETDIEKMLQNRRREQPGYFDDSFPTIAAWGPNAAMMHYHAEGETNSKIEPHGFLLVDNGGQYDCGTTDITRTYPVGPLTDDERRYYTWVLQSHIDMARAVFLDYCTGFAIDSFARGPLWAHKINYRCGTGHGVGYISTVHEGPQSVRPNNGVVFKPGMTITDEPGVYETDLVGIRIENELECVSAGSNQYGNWLAFEPLTLVPIDTAPVLVEELSGPQIAWLNAYHQRVYDTLAPRLNEEEKAWLAAKTAPVKR</sequence>
<dbReference type="SUPFAM" id="SSF55920">
    <property type="entry name" value="Creatinase/aminopeptidase"/>
    <property type="match status" value="1"/>
</dbReference>
<protein>
    <submittedName>
        <fullName evidence="8">Aminopeptidase P family protein</fullName>
    </submittedName>
</protein>
<accession>A0A9D2M7L1</accession>
<dbReference type="Proteomes" id="UP000886803">
    <property type="component" value="Unassembled WGS sequence"/>
</dbReference>
<feature type="domain" description="Peptidase M24" evidence="5">
    <location>
        <begin position="314"/>
        <end position="524"/>
    </location>
</feature>
<keyword evidence="4" id="KW-0464">Manganese</keyword>
<organism evidence="8 9">
    <name type="scientific">Candidatus Gemmiger avicola</name>
    <dbReference type="NCBI Taxonomy" id="2838605"/>
    <lineage>
        <taxon>Bacteria</taxon>
        <taxon>Bacillati</taxon>
        <taxon>Bacillota</taxon>
        <taxon>Clostridia</taxon>
        <taxon>Eubacteriales</taxon>
        <taxon>Gemmiger</taxon>
    </lineage>
</organism>
<dbReference type="PANTHER" id="PTHR43763">
    <property type="entry name" value="XAA-PRO AMINOPEPTIDASE 1"/>
    <property type="match status" value="1"/>
</dbReference>
<evidence type="ECO:0000256" key="1">
    <source>
        <dbReference type="ARBA" id="ARBA00008766"/>
    </source>
</evidence>
<dbReference type="EMBL" id="DWYG01000147">
    <property type="protein sequence ID" value="HJB42552.1"/>
    <property type="molecule type" value="Genomic_DNA"/>
</dbReference>
<dbReference type="GO" id="GO:0070006">
    <property type="term" value="F:metalloaminopeptidase activity"/>
    <property type="evidence" value="ECO:0007669"/>
    <property type="project" value="InterPro"/>
</dbReference>
<reference evidence="8" key="2">
    <citation type="submission" date="2021-04" db="EMBL/GenBank/DDBJ databases">
        <authorList>
            <person name="Gilroy R."/>
        </authorList>
    </citation>
    <scope>NUCLEOTIDE SEQUENCE</scope>
    <source>
        <strain evidence="8">ChiBcec8-13705</strain>
    </source>
</reference>
<dbReference type="FunFam" id="3.90.230.10:FF:000007">
    <property type="entry name" value="Xaa-Pro aminopeptidase P"/>
    <property type="match status" value="1"/>
</dbReference>
<comment type="caution">
    <text evidence="8">The sequence shown here is derived from an EMBL/GenBank/DDBJ whole genome shotgun (WGS) entry which is preliminary data.</text>
</comment>
<dbReference type="Pfam" id="PF01321">
    <property type="entry name" value="Creatinase_N"/>
    <property type="match status" value="1"/>
</dbReference>
<keyword evidence="8" id="KW-0645">Protease</keyword>
<evidence type="ECO:0000256" key="4">
    <source>
        <dbReference type="ARBA" id="ARBA00023211"/>
    </source>
</evidence>
<dbReference type="InterPro" id="IPR032416">
    <property type="entry name" value="Peptidase_M24_C"/>
</dbReference>
<dbReference type="Gene3D" id="3.90.230.10">
    <property type="entry name" value="Creatinase/methionine aminopeptidase superfamily"/>
    <property type="match status" value="1"/>
</dbReference>
<dbReference type="InterPro" id="IPR033740">
    <property type="entry name" value="Pept_M24B"/>
</dbReference>
<proteinExistence type="inferred from homology"/>
<dbReference type="InterPro" id="IPR050422">
    <property type="entry name" value="X-Pro_aminopeptidase_P"/>
</dbReference>
<keyword evidence="8" id="KW-0031">Aminopeptidase</keyword>
<evidence type="ECO:0000259" key="7">
    <source>
        <dbReference type="Pfam" id="PF16188"/>
    </source>
</evidence>
<dbReference type="SUPFAM" id="SSF53092">
    <property type="entry name" value="Creatinase/prolidase N-terminal domain"/>
    <property type="match status" value="1"/>
</dbReference>
<dbReference type="Pfam" id="PF16189">
    <property type="entry name" value="Creatinase_N_2"/>
    <property type="match status" value="1"/>
</dbReference>
<dbReference type="Pfam" id="PF00557">
    <property type="entry name" value="Peptidase_M24"/>
    <property type="match status" value="1"/>
</dbReference>
<name>A0A9D2M7L1_9FIRM</name>
<dbReference type="InterPro" id="IPR029149">
    <property type="entry name" value="Creatin/AminoP/Spt16_N"/>
</dbReference>
<evidence type="ECO:0000313" key="8">
    <source>
        <dbReference type="EMBL" id="HJB42552.1"/>
    </source>
</evidence>
<dbReference type="Gene3D" id="3.40.350.10">
    <property type="entry name" value="Creatinase/prolidase N-terminal domain"/>
    <property type="match status" value="2"/>
</dbReference>
<gene>
    <name evidence="8" type="ORF">H9945_08640</name>
</gene>
<dbReference type="InterPro" id="IPR036005">
    <property type="entry name" value="Creatinase/aminopeptidase-like"/>
</dbReference>
<evidence type="ECO:0000259" key="5">
    <source>
        <dbReference type="Pfam" id="PF00557"/>
    </source>
</evidence>
<dbReference type="CDD" id="cd01085">
    <property type="entry name" value="APP"/>
    <property type="match status" value="1"/>
</dbReference>
<keyword evidence="3" id="KW-0378">Hydrolase</keyword>
<evidence type="ECO:0000256" key="3">
    <source>
        <dbReference type="ARBA" id="ARBA00022801"/>
    </source>
</evidence>
<dbReference type="AlphaFoldDB" id="A0A9D2M7L1"/>
<dbReference type="GO" id="GO:0046872">
    <property type="term" value="F:metal ion binding"/>
    <property type="evidence" value="ECO:0007669"/>
    <property type="project" value="UniProtKB-KW"/>
</dbReference>
<keyword evidence="2" id="KW-0479">Metal-binding</keyword>
<comment type="similarity">
    <text evidence="1">Belongs to the peptidase M24B family.</text>
</comment>
<feature type="domain" description="Creatinase N-terminal" evidence="6">
    <location>
        <begin position="9"/>
        <end position="134"/>
    </location>
</feature>
<dbReference type="InterPro" id="IPR000587">
    <property type="entry name" value="Creatinase_N"/>
</dbReference>
<dbReference type="GO" id="GO:0005737">
    <property type="term" value="C:cytoplasm"/>
    <property type="evidence" value="ECO:0007669"/>
    <property type="project" value="UniProtKB-ARBA"/>
</dbReference>
<evidence type="ECO:0000256" key="2">
    <source>
        <dbReference type="ARBA" id="ARBA00022723"/>
    </source>
</evidence>
<feature type="domain" description="Peptidase M24 C-terminal" evidence="7">
    <location>
        <begin position="536"/>
        <end position="596"/>
    </location>
</feature>
<dbReference type="PANTHER" id="PTHR43763:SF6">
    <property type="entry name" value="XAA-PRO AMINOPEPTIDASE 1"/>
    <property type="match status" value="1"/>
</dbReference>
<dbReference type="InterPro" id="IPR000994">
    <property type="entry name" value="Pept_M24"/>
</dbReference>
<evidence type="ECO:0000313" key="9">
    <source>
        <dbReference type="Proteomes" id="UP000886803"/>
    </source>
</evidence>